<dbReference type="SUPFAM" id="SSF53850">
    <property type="entry name" value="Periplasmic binding protein-like II"/>
    <property type="match status" value="1"/>
</dbReference>
<dbReference type="InterPro" id="IPR050490">
    <property type="entry name" value="Bact_solute-bd_prot1"/>
</dbReference>
<organism evidence="2 3">
    <name type="scientific">Bifidobacterium pseudolongum</name>
    <dbReference type="NCBI Taxonomy" id="1694"/>
    <lineage>
        <taxon>Bacteria</taxon>
        <taxon>Bacillati</taxon>
        <taxon>Actinomycetota</taxon>
        <taxon>Actinomycetes</taxon>
        <taxon>Bifidobacteriales</taxon>
        <taxon>Bifidobacteriaceae</taxon>
        <taxon>Bifidobacterium</taxon>
    </lineage>
</organism>
<evidence type="ECO:0000256" key="1">
    <source>
        <dbReference type="SAM" id="SignalP"/>
    </source>
</evidence>
<dbReference type="Proteomes" id="UP000265970">
    <property type="component" value="Unassembled WGS sequence"/>
</dbReference>
<dbReference type="Gene3D" id="3.40.190.10">
    <property type="entry name" value="Periplasmic binding protein-like II"/>
    <property type="match status" value="2"/>
</dbReference>
<reference evidence="2 3" key="1">
    <citation type="submission" date="2018-08" db="EMBL/GenBank/DDBJ databases">
        <title>A genome reference for cultivated species of the human gut microbiota.</title>
        <authorList>
            <person name="Zou Y."/>
            <person name="Xue W."/>
            <person name="Luo G."/>
        </authorList>
    </citation>
    <scope>NUCLEOTIDE SEQUENCE [LARGE SCALE GENOMIC DNA]</scope>
    <source>
        <strain evidence="2 3">AF13-3LB</strain>
    </source>
</reference>
<evidence type="ECO:0000313" key="2">
    <source>
        <dbReference type="EMBL" id="RGW10892.1"/>
    </source>
</evidence>
<keyword evidence="1" id="KW-0732">Signal</keyword>
<dbReference type="EMBL" id="QRZV01000001">
    <property type="protein sequence ID" value="RGW10892.1"/>
    <property type="molecule type" value="Genomic_DNA"/>
</dbReference>
<evidence type="ECO:0000313" key="3">
    <source>
        <dbReference type="Proteomes" id="UP000265970"/>
    </source>
</evidence>
<gene>
    <name evidence="2" type="ORF">DWV92_00585</name>
</gene>
<sequence>MFSTSKALKATALSCALVMPLSACGGGSNTTADGKPVLTVQVVKDARAIKMSEMGWTKDLEQACGCSIQWQDVAASSWDQQRQASLAAGEVADVTISGFGSGDMGEYGSLFMDLKPEMDKLPNMSKLFEVEPYARAISTTTDGRILGGPSVARGAARTSNHMFINKQWLDKLGLEVPTTWDELADVLKAFKDGDPNGNGKADEIPMDFNAPGTGGFGLFQPNVLLASTGITVPNGPLGMYVKDGKVHNYLTDTRYRDLIVYLHELWEAGVISSDAFTHDWSKYTGTAKGEGKTAIVGFTWMWTPSDIFGPELGDQYITIPSLKQHADQKEPPVWAYNGDDLAYQADRIVVSAKVANKDAALKFVDAFYSPDISVQARFGTFGTAVRRNGENDYTILDPPEGHDNAADWQFYQSLADGAPGWLSDDIKLGLPSIHTEVVPVDAVYDEDYSHVDFDNDILYSNMPMTPEQTSAMNANNTGITQGAMSKFAQWVTKGGVEQEWDAYVENLKKNKLDENIEIEQQVYDAFKKNMGMIKVNLNNRAEESEQSE</sequence>
<proteinExistence type="predicted"/>
<dbReference type="PANTHER" id="PTHR43649">
    <property type="entry name" value="ARABINOSE-BINDING PROTEIN-RELATED"/>
    <property type="match status" value="1"/>
</dbReference>
<feature type="chain" id="PRO_5039297411" evidence="1">
    <location>
        <begin position="26"/>
        <end position="548"/>
    </location>
</feature>
<feature type="signal peptide" evidence="1">
    <location>
        <begin position="1"/>
        <end position="25"/>
    </location>
</feature>
<dbReference type="InterPro" id="IPR006059">
    <property type="entry name" value="SBP"/>
</dbReference>
<dbReference type="RefSeq" id="WP_118238593.1">
    <property type="nucleotide sequence ID" value="NZ_QRZV01000001.1"/>
</dbReference>
<dbReference type="Pfam" id="PF01547">
    <property type="entry name" value="SBP_bac_1"/>
    <property type="match status" value="1"/>
</dbReference>
<comment type="caution">
    <text evidence="2">The sequence shown here is derived from an EMBL/GenBank/DDBJ whole genome shotgun (WGS) entry which is preliminary data.</text>
</comment>
<accession>A0A395XHT0</accession>
<dbReference type="PANTHER" id="PTHR43649:SF17">
    <property type="entry name" value="ABC TRANSPORTER SOLUTE BINDING PROTEIN-SUGAR TRANSPORT"/>
    <property type="match status" value="1"/>
</dbReference>
<dbReference type="AlphaFoldDB" id="A0A395XHT0"/>
<name>A0A395XHT0_9BIFI</name>
<protein>
    <submittedName>
        <fullName evidence="2">Extracellular solute-binding protein</fullName>
    </submittedName>
</protein>